<evidence type="ECO:0000313" key="2">
    <source>
        <dbReference type="EMBL" id="ABG32501.1"/>
    </source>
</evidence>
<gene>
    <name evidence="2" type="ordered locus">RD1_2981</name>
</gene>
<evidence type="ECO:0000256" key="1">
    <source>
        <dbReference type="SAM" id="Coils"/>
    </source>
</evidence>
<protein>
    <submittedName>
        <fullName evidence="2">Uncharacterized protein</fullName>
    </submittedName>
</protein>
<keyword evidence="3" id="KW-1185">Reference proteome</keyword>
<dbReference type="eggNOG" id="COG1196">
    <property type="taxonomic scope" value="Bacteria"/>
</dbReference>
<name>Q164U2_ROSDO</name>
<sequence>MMGRARRNTDEVGMSDIEELNGRILAAMDRVAKGVDALAKNDSGEVEGLQQALAEEKQVNAQLTERVRVLAERQDQAIAALETKAEEATSRVAALDEELQKLKKANGLLSEACGALREANAEGVGDASLINKAMEAELDAIRAMRRAEVLEADQILSALTPLLAASATSQDTEEAH</sequence>
<dbReference type="Proteomes" id="UP000007029">
    <property type="component" value="Chromosome"/>
</dbReference>
<keyword evidence="1" id="KW-0175">Coiled coil</keyword>
<reference evidence="2 3" key="1">
    <citation type="journal article" date="2007" name="J. Bacteriol.">
        <title>The complete genome sequence of Roseobacter denitrificans reveals a mixotrophic rather than photosynthetic metabolism.</title>
        <authorList>
            <person name="Swingley W.D."/>
            <person name="Sadekar S."/>
            <person name="Mastrian S.D."/>
            <person name="Matthies H.J."/>
            <person name="Hao J."/>
            <person name="Ramos H."/>
            <person name="Acharya C.R."/>
            <person name="Conrad A.L."/>
            <person name="Taylor H.L."/>
            <person name="Dejesa L.C."/>
            <person name="Shah M.K."/>
            <person name="O'huallachain M.E."/>
            <person name="Lince M.T."/>
            <person name="Blankenship R.E."/>
            <person name="Beatty J.T."/>
            <person name="Touchman J.W."/>
        </authorList>
    </citation>
    <scope>NUCLEOTIDE SEQUENCE [LARGE SCALE GENOMIC DNA]</scope>
    <source>
        <strain evidence="3">ATCC 33942 / OCh 114</strain>
    </source>
</reference>
<dbReference type="KEGG" id="rde:RD1_2981"/>
<dbReference type="HOGENOM" id="CLU_125464_0_0_5"/>
<evidence type="ECO:0000313" key="3">
    <source>
        <dbReference type="Proteomes" id="UP000007029"/>
    </source>
</evidence>
<dbReference type="STRING" id="375451.RD1_2981"/>
<dbReference type="AlphaFoldDB" id="Q164U2"/>
<feature type="coiled-coil region" evidence="1">
    <location>
        <begin position="46"/>
        <end position="112"/>
    </location>
</feature>
<accession>Q164U2</accession>
<dbReference type="EMBL" id="CP000362">
    <property type="protein sequence ID" value="ABG32501.1"/>
    <property type="molecule type" value="Genomic_DNA"/>
</dbReference>
<organism evidence="2 3">
    <name type="scientific">Roseobacter denitrificans (strain ATCC 33942 / OCh 114)</name>
    <name type="common">Erythrobacter sp. (strain OCh 114)</name>
    <name type="synonym">Roseobacter denitrificans</name>
    <dbReference type="NCBI Taxonomy" id="375451"/>
    <lineage>
        <taxon>Bacteria</taxon>
        <taxon>Pseudomonadati</taxon>
        <taxon>Pseudomonadota</taxon>
        <taxon>Alphaproteobacteria</taxon>
        <taxon>Rhodobacterales</taxon>
        <taxon>Roseobacteraceae</taxon>
        <taxon>Roseobacter</taxon>
    </lineage>
</organism>
<proteinExistence type="predicted"/>